<dbReference type="RefSeq" id="WP_116076631.1">
    <property type="nucleotide sequence ID" value="NZ_CP187630.1"/>
</dbReference>
<reference evidence="1 2" key="1">
    <citation type="journal article" date="2018" name="Appl. Environ. Microbiol.">
        <title>Antimicrobial susceptibility testing and tentative epidemiological cut-off values of five Bacillus species relevant for use as animal feed additives or for plant protection.</title>
        <authorList>
            <person name="Agerso Y."/>
            <person name="Stuer-Lauridsen B."/>
            <person name="Bjerre K."/>
            <person name="Jensen M.G."/>
            <person name="Johansen E."/>
            <person name="Bennedsen M."/>
            <person name="Brockmann E."/>
            <person name="Nielsen B."/>
        </authorList>
    </citation>
    <scope>NUCLEOTIDE SEQUENCE [LARGE SCALE GENOMIC DNA]</scope>
    <source>
        <strain evidence="1 2">CHCC20162</strain>
    </source>
</reference>
<dbReference type="AlphaFoldDB" id="A0A3D8WXW9"/>
<organism evidence="1 2">
    <name type="scientific">Priestia megaterium</name>
    <name type="common">Bacillus megaterium</name>
    <dbReference type="NCBI Taxonomy" id="1404"/>
    <lineage>
        <taxon>Bacteria</taxon>
        <taxon>Bacillati</taxon>
        <taxon>Bacillota</taxon>
        <taxon>Bacilli</taxon>
        <taxon>Bacillales</taxon>
        <taxon>Bacillaceae</taxon>
        <taxon>Priestia</taxon>
    </lineage>
</organism>
<name>A0A3D8WXW9_PRIMG</name>
<dbReference type="Proteomes" id="UP000256519">
    <property type="component" value="Unassembled WGS sequence"/>
</dbReference>
<evidence type="ECO:0000313" key="2">
    <source>
        <dbReference type="Proteomes" id="UP000256519"/>
    </source>
</evidence>
<comment type="caution">
    <text evidence="1">The sequence shown here is derived from an EMBL/GenBank/DDBJ whole genome shotgun (WGS) entry which is preliminary data.</text>
</comment>
<gene>
    <name evidence="1" type="ORF">C3744_20815</name>
</gene>
<sequence length="117" mass="13957">MKLTYAQYDEAMKYLEKIYDEYVKLNPQDLIDEQKPFKPSDTFISIDSGSLMEWDRKDCKLMYLFYDFHTAVSYEYDGNLKVSHLMETTDDGLQFVAHMYNTPDELEFEIKVYKVDA</sequence>
<protein>
    <submittedName>
        <fullName evidence="1">Uncharacterized protein</fullName>
    </submittedName>
</protein>
<dbReference type="EMBL" id="PQWM01000028">
    <property type="protein sequence ID" value="RDZ11506.1"/>
    <property type="molecule type" value="Genomic_DNA"/>
</dbReference>
<evidence type="ECO:0000313" key="1">
    <source>
        <dbReference type="EMBL" id="RDZ11506.1"/>
    </source>
</evidence>
<proteinExistence type="predicted"/>
<accession>A0A3D8WXW9</accession>